<feature type="compositionally biased region" description="Polar residues" evidence="1">
    <location>
        <begin position="199"/>
        <end position="212"/>
    </location>
</feature>
<feature type="compositionally biased region" description="Low complexity" evidence="1">
    <location>
        <begin position="322"/>
        <end position="334"/>
    </location>
</feature>
<keyword evidence="3" id="KW-1185">Reference proteome</keyword>
<feature type="region of interest" description="Disordered" evidence="1">
    <location>
        <begin position="199"/>
        <end position="421"/>
    </location>
</feature>
<evidence type="ECO:0000313" key="3">
    <source>
        <dbReference type="Proteomes" id="UP000320762"/>
    </source>
</evidence>
<sequence length="457" mass="49305">MSAEDALTKLCREPDTLEAAHALLRRAKARTAPGSGFDLGASINALPAICAYKASQSLNNNDVSRSAAQANSCIAPKAFDEALHKVEAALCDTRRSITQLSYSDIVRKHAGSIYASTALLSVLGKIDEALEAARENKYRSHDKMPGVLFWVCMQKTGEDMFDRAKFCRTHTLRPATLDKLLDDLDKHASALKIQALNAFSQPAASRPSSPTKSPAKRDLPHGGSPPKKKAPPVRELPHGGSPHKNTVRELPHGGSPHKTQQRKPVTAGSPTKPKPLPSPRKGAPPLPMLFPNAPQQSEGNSESDDEADLLAAPRKRRKVETAAEPPTATDDASTSNGVVIHTTRTRASPAKTKASIAKPAPAVDESDVSASPRRSTRVKDAGEVHIQASPRKATKSKIDEVVMPVESDASDDEEPPPPRLRRRFRPVFLDTVQWNARDPLAVKLELSRKHRIAGTAA</sequence>
<comment type="caution">
    <text evidence="2">The sequence shown here is derived from an EMBL/GenBank/DDBJ whole genome shotgun (WGS) entry which is preliminary data.</text>
</comment>
<dbReference type="Proteomes" id="UP000320762">
    <property type="component" value="Unassembled WGS sequence"/>
</dbReference>
<proteinExistence type="predicted"/>
<protein>
    <submittedName>
        <fullName evidence="2">Uncharacterized protein</fullName>
    </submittedName>
</protein>
<reference evidence="2 3" key="1">
    <citation type="journal article" date="2019" name="New Phytol.">
        <title>Comparative genomics reveals unique wood-decay strategies and fruiting body development in the Schizophyllaceae.</title>
        <authorList>
            <person name="Almasi E."/>
            <person name="Sahu N."/>
            <person name="Krizsan K."/>
            <person name="Balint B."/>
            <person name="Kovacs G.M."/>
            <person name="Kiss B."/>
            <person name="Cseklye J."/>
            <person name="Drula E."/>
            <person name="Henrissat B."/>
            <person name="Nagy I."/>
            <person name="Chovatia M."/>
            <person name="Adam C."/>
            <person name="LaButti K."/>
            <person name="Lipzen A."/>
            <person name="Riley R."/>
            <person name="Grigoriev I.V."/>
            <person name="Nagy L.G."/>
        </authorList>
    </citation>
    <scope>NUCLEOTIDE SEQUENCE [LARGE SCALE GENOMIC DNA]</scope>
    <source>
        <strain evidence="2 3">NL-1724</strain>
    </source>
</reference>
<dbReference type="EMBL" id="VDMD01000032">
    <property type="protein sequence ID" value="TRM58927.1"/>
    <property type="molecule type" value="Genomic_DNA"/>
</dbReference>
<evidence type="ECO:0000256" key="1">
    <source>
        <dbReference type="SAM" id="MobiDB-lite"/>
    </source>
</evidence>
<dbReference type="OrthoDB" id="3358956at2759"/>
<accession>A0A550C2B1</accession>
<dbReference type="AlphaFoldDB" id="A0A550C2B1"/>
<dbReference type="STRING" id="97359.A0A550C2B1"/>
<gene>
    <name evidence="2" type="ORF">BD626DRAFT_573180</name>
</gene>
<name>A0A550C2B1_9AGAR</name>
<feature type="compositionally biased region" description="Pro residues" evidence="1">
    <location>
        <begin position="272"/>
        <end position="288"/>
    </location>
</feature>
<evidence type="ECO:0000313" key="2">
    <source>
        <dbReference type="EMBL" id="TRM58927.1"/>
    </source>
</evidence>
<organism evidence="2 3">
    <name type="scientific">Schizophyllum amplum</name>
    <dbReference type="NCBI Taxonomy" id="97359"/>
    <lineage>
        <taxon>Eukaryota</taxon>
        <taxon>Fungi</taxon>
        <taxon>Dikarya</taxon>
        <taxon>Basidiomycota</taxon>
        <taxon>Agaricomycotina</taxon>
        <taxon>Agaricomycetes</taxon>
        <taxon>Agaricomycetidae</taxon>
        <taxon>Agaricales</taxon>
        <taxon>Schizophyllaceae</taxon>
        <taxon>Schizophyllum</taxon>
    </lineage>
</organism>